<evidence type="ECO:0000313" key="4">
    <source>
        <dbReference type="Proteomes" id="UP000479190"/>
    </source>
</evidence>
<dbReference type="OrthoDB" id="7699847at2759"/>
<gene>
    <name evidence="3" type="ORF">TBRA_LOCUS10648</name>
</gene>
<dbReference type="Pfam" id="PF20700">
    <property type="entry name" value="Mutator"/>
    <property type="match status" value="1"/>
</dbReference>
<feature type="domain" description="Mutator-like transposase" evidence="2">
    <location>
        <begin position="1"/>
        <end position="250"/>
    </location>
</feature>
<dbReference type="InterPro" id="IPR049012">
    <property type="entry name" value="Mutator_transp_dom"/>
</dbReference>
<accession>A0A6H5ITA7</accession>
<protein>
    <recommendedName>
        <fullName evidence="2">Mutator-like transposase domain-containing protein</fullName>
    </recommendedName>
</protein>
<proteinExistence type="predicted"/>
<name>A0A6H5ITA7_9HYME</name>
<dbReference type="Proteomes" id="UP000479190">
    <property type="component" value="Unassembled WGS sequence"/>
</dbReference>
<keyword evidence="4" id="KW-1185">Reference proteome</keyword>
<evidence type="ECO:0000259" key="2">
    <source>
        <dbReference type="Pfam" id="PF20700"/>
    </source>
</evidence>
<dbReference type="EMBL" id="CADCXV010000928">
    <property type="protein sequence ID" value="CAB0038881.1"/>
    <property type="molecule type" value="Genomic_DNA"/>
</dbReference>
<reference evidence="3 4" key="1">
    <citation type="submission" date="2020-02" db="EMBL/GenBank/DDBJ databases">
        <authorList>
            <person name="Ferguson B K."/>
        </authorList>
    </citation>
    <scope>NUCLEOTIDE SEQUENCE [LARGE SCALE GENOMIC DNA]</scope>
</reference>
<sequence>MKEAGAAEKEYAIRNGQLHEHKGELIPWIAITADGSWMTRSYGTKYNSTAGLCVIVGMYTGRVLFVGVRNKYCAACAYAERNDIQPKIHDCFKNYDNNAPSSGMESDALLEGFKQSFTMHGVLYKEMIADGDANAFKRLDDNNVYSDFGLRPTRIRCYNHLQRNLYNQLENITKIVTPAGCTRNEFIPLRKKIAASVGTFRKLVSKCVDIRRSQNDGRENKIIGLRKDLLNLPNHIFGDHENCAELSYDCPEIVKGKESTEKNYVPDMKNGDHFFNRSSVASRQQHLRRPKLHEINPMNKADLGPSTSTASHMINSGQRVTDDDKVFNMKLDKSVSELDMTDPKKYCHSSQIWLGSEESLFWLALLQLLCERQVDYRTASTSSSSNLNLSCTKLKSAFMRLLFKMLLMVLDMKWKLHFEKFAETSSRMNAIDFKCQICAQDPLPSSKPCTPEDITPQTTALQRGNDYQKIRPPMYELEIYAACAERCTARHALGKLIYIHTQRSAAGRTLHSYIRVPGTRAYEVSAANSSSSAYCAQDRIHTHTHTHTHTQEMASHELARWSASALLDIKYTVERAINLILYTESSSSSSSSNPHTSSALPYRDGGGGARRRYNAGARARAHTYPSCALRVACSSYICNFPRVRALTDRSRLSTAAAVREEIFFRSRNSPTVARATTIDTFDELLSLLQLLPFVGSRAKAHKRVTSNKCNAKTTCRAIKVVYSHWIGGVPINVRPKRSRLPGKHLHDGLQQKIKKQPRHGDDVRVKCLRCTTIYI</sequence>
<organism evidence="3 4">
    <name type="scientific">Trichogramma brassicae</name>
    <dbReference type="NCBI Taxonomy" id="86971"/>
    <lineage>
        <taxon>Eukaryota</taxon>
        <taxon>Metazoa</taxon>
        <taxon>Ecdysozoa</taxon>
        <taxon>Arthropoda</taxon>
        <taxon>Hexapoda</taxon>
        <taxon>Insecta</taxon>
        <taxon>Pterygota</taxon>
        <taxon>Neoptera</taxon>
        <taxon>Endopterygota</taxon>
        <taxon>Hymenoptera</taxon>
        <taxon>Apocrita</taxon>
        <taxon>Proctotrupomorpha</taxon>
        <taxon>Chalcidoidea</taxon>
        <taxon>Trichogrammatidae</taxon>
        <taxon>Trichogramma</taxon>
    </lineage>
</organism>
<feature type="region of interest" description="Disordered" evidence="1">
    <location>
        <begin position="585"/>
        <end position="607"/>
    </location>
</feature>
<evidence type="ECO:0000256" key="1">
    <source>
        <dbReference type="SAM" id="MobiDB-lite"/>
    </source>
</evidence>
<evidence type="ECO:0000313" key="3">
    <source>
        <dbReference type="EMBL" id="CAB0038881.1"/>
    </source>
</evidence>
<dbReference type="AlphaFoldDB" id="A0A6H5ITA7"/>